<keyword evidence="3" id="KW-1185">Reference proteome</keyword>
<evidence type="ECO:0000256" key="1">
    <source>
        <dbReference type="SAM" id="MobiDB-lite"/>
    </source>
</evidence>
<dbReference type="InParanoid" id="A0A7J8HDV4"/>
<feature type="region of interest" description="Disordered" evidence="1">
    <location>
        <begin position="72"/>
        <end position="106"/>
    </location>
</feature>
<dbReference type="AlphaFoldDB" id="A0A7J8HDV4"/>
<dbReference type="EMBL" id="JACASF010000007">
    <property type="protein sequence ID" value="KAF6469862.1"/>
    <property type="molecule type" value="Genomic_DNA"/>
</dbReference>
<evidence type="ECO:0000313" key="2">
    <source>
        <dbReference type="EMBL" id="KAF6469862.1"/>
    </source>
</evidence>
<proteinExistence type="predicted"/>
<sequence length="185" mass="19552">MGEAPPWAPGNHFSERQNETREMSGRPDPPDARSGAHTKGGSVCEKSGPGLEDGERVAQLAPSDRKCGLPGHVASSAALPQPQGVCSEIPGLRPKDRAARQRRFPRSPWKEHSLNLSLEQAPKPALAAHIPAAVGSWSWAISLYRTAGSQEGTTDRVAIGPFGHSCYAPGPALGQVCQPGQKRGL</sequence>
<protein>
    <submittedName>
        <fullName evidence="2">Uncharacterized protein</fullName>
    </submittedName>
</protein>
<accession>A0A7J8HDV4</accession>
<gene>
    <name evidence="2" type="ORF">HJG59_011211</name>
</gene>
<feature type="compositionally biased region" description="Basic and acidic residues" evidence="1">
    <location>
        <begin position="13"/>
        <end position="31"/>
    </location>
</feature>
<feature type="region of interest" description="Disordered" evidence="1">
    <location>
        <begin position="1"/>
        <end position="58"/>
    </location>
</feature>
<organism evidence="2 3">
    <name type="scientific">Molossus molossus</name>
    <name type="common">Pallas' mastiff bat</name>
    <name type="synonym">Vespertilio molossus</name>
    <dbReference type="NCBI Taxonomy" id="27622"/>
    <lineage>
        <taxon>Eukaryota</taxon>
        <taxon>Metazoa</taxon>
        <taxon>Chordata</taxon>
        <taxon>Craniata</taxon>
        <taxon>Vertebrata</taxon>
        <taxon>Euteleostomi</taxon>
        <taxon>Mammalia</taxon>
        <taxon>Eutheria</taxon>
        <taxon>Laurasiatheria</taxon>
        <taxon>Chiroptera</taxon>
        <taxon>Yangochiroptera</taxon>
        <taxon>Molossidae</taxon>
        <taxon>Molossus</taxon>
    </lineage>
</organism>
<dbReference type="Proteomes" id="UP000550707">
    <property type="component" value="Unassembled WGS sequence"/>
</dbReference>
<name>A0A7J8HDV4_MOLMO</name>
<reference evidence="2 3" key="1">
    <citation type="journal article" date="2020" name="Nature">
        <title>Six reference-quality genomes reveal evolution of bat adaptations.</title>
        <authorList>
            <person name="Jebb D."/>
            <person name="Huang Z."/>
            <person name="Pippel M."/>
            <person name="Hughes G.M."/>
            <person name="Lavrichenko K."/>
            <person name="Devanna P."/>
            <person name="Winkler S."/>
            <person name="Jermiin L.S."/>
            <person name="Skirmuntt E.C."/>
            <person name="Katzourakis A."/>
            <person name="Burkitt-Gray L."/>
            <person name="Ray D.A."/>
            <person name="Sullivan K.A.M."/>
            <person name="Roscito J.G."/>
            <person name="Kirilenko B.M."/>
            <person name="Davalos L.M."/>
            <person name="Corthals A.P."/>
            <person name="Power M.L."/>
            <person name="Jones G."/>
            <person name="Ransome R.D."/>
            <person name="Dechmann D.K.N."/>
            <person name="Locatelli A.G."/>
            <person name="Puechmaille S.J."/>
            <person name="Fedrigo O."/>
            <person name="Jarvis E.D."/>
            <person name="Hiller M."/>
            <person name="Vernes S.C."/>
            <person name="Myers E.W."/>
            <person name="Teeling E.C."/>
        </authorList>
    </citation>
    <scope>NUCLEOTIDE SEQUENCE [LARGE SCALE GENOMIC DNA]</scope>
    <source>
        <strain evidence="2">MMolMol1</strain>
        <tissue evidence="2">Muscle</tissue>
    </source>
</reference>
<comment type="caution">
    <text evidence="2">The sequence shown here is derived from an EMBL/GenBank/DDBJ whole genome shotgun (WGS) entry which is preliminary data.</text>
</comment>
<evidence type="ECO:0000313" key="3">
    <source>
        <dbReference type="Proteomes" id="UP000550707"/>
    </source>
</evidence>